<evidence type="ECO:0000313" key="3">
    <source>
        <dbReference type="EMBL" id="TJZ58836.1"/>
    </source>
</evidence>
<dbReference type="Pfam" id="PF01464">
    <property type="entry name" value="SLT"/>
    <property type="match status" value="1"/>
</dbReference>
<proteinExistence type="predicted"/>
<sequence>MPSFTLPRAARIARITRTHKVATAVLVAAGATTALSVTAAPGSAQAAPTHASIVVKPVSANGLPAVKAKADDAKTVKSVADRIKVTAVAKQGHTAQQAANRSTERKAVTTKDYANNLDGWIREALDIMDAKGIPGSYEGLHRNIMRESSGNPYAINDWDINAINGIPSKGLLQVIQPTFDAYHVAGTAHDLYDPVANITAAANYAADRYGSIDNVNSAY</sequence>
<accession>A0A4U0NVQ4</accession>
<keyword evidence="1" id="KW-0732">Signal</keyword>
<feature type="signal peptide" evidence="1">
    <location>
        <begin position="1"/>
        <end position="39"/>
    </location>
</feature>
<protein>
    <submittedName>
        <fullName evidence="3">Lytic transglycosylase</fullName>
    </submittedName>
</protein>
<organism evidence="3 4">
    <name type="scientific">Streptomyces piniterrae</name>
    <dbReference type="NCBI Taxonomy" id="2571125"/>
    <lineage>
        <taxon>Bacteria</taxon>
        <taxon>Bacillati</taxon>
        <taxon>Actinomycetota</taxon>
        <taxon>Actinomycetes</taxon>
        <taxon>Kitasatosporales</taxon>
        <taxon>Streptomycetaceae</taxon>
        <taxon>Streptomyces</taxon>
    </lineage>
</organism>
<reference evidence="3 4" key="1">
    <citation type="submission" date="2019-04" db="EMBL/GenBank/DDBJ databases">
        <title>Streptomyces piniterrae sp. nov., a heliquinomycin-producing actinomycete isolated from rhizosphere soil of Pinus yunnanensis.</title>
        <authorList>
            <person name="Zhuang X."/>
            <person name="Zhao J."/>
        </authorList>
    </citation>
    <scope>NUCLEOTIDE SEQUENCE [LARGE SCALE GENOMIC DNA]</scope>
    <source>
        <strain evidence="4">jys28</strain>
    </source>
</reference>
<dbReference type="EMBL" id="SUMB01000001">
    <property type="protein sequence ID" value="TJZ58836.1"/>
    <property type="molecule type" value="Genomic_DNA"/>
</dbReference>
<dbReference type="SUPFAM" id="SSF53955">
    <property type="entry name" value="Lysozyme-like"/>
    <property type="match status" value="1"/>
</dbReference>
<comment type="caution">
    <text evidence="3">The sequence shown here is derived from an EMBL/GenBank/DDBJ whole genome shotgun (WGS) entry which is preliminary data.</text>
</comment>
<evidence type="ECO:0000256" key="1">
    <source>
        <dbReference type="SAM" id="SignalP"/>
    </source>
</evidence>
<dbReference type="RefSeq" id="WP_136737788.1">
    <property type="nucleotide sequence ID" value="NZ_SUMB01000001.1"/>
</dbReference>
<dbReference type="InterPro" id="IPR008258">
    <property type="entry name" value="Transglycosylase_SLT_dom_1"/>
</dbReference>
<dbReference type="InterPro" id="IPR023346">
    <property type="entry name" value="Lysozyme-like_dom_sf"/>
</dbReference>
<feature type="domain" description="Transglycosylase SLT" evidence="2">
    <location>
        <begin position="144"/>
        <end position="216"/>
    </location>
</feature>
<keyword evidence="4" id="KW-1185">Reference proteome</keyword>
<feature type="chain" id="PRO_5039091485" evidence="1">
    <location>
        <begin position="40"/>
        <end position="219"/>
    </location>
</feature>
<evidence type="ECO:0000259" key="2">
    <source>
        <dbReference type="Pfam" id="PF01464"/>
    </source>
</evidence>
<dbReference type="AlphaFoldDB" id="A0A4U0NVQ4"/>
<gene>
    <name evidence="3" type="ORF">FCH28_01365</name>
</gene>
<name>A0A4U0NVQ4_9ACTN</name>
<dbReference type="Proteomes" id="UP000308697">
    <property type="component" value="Unassembled WGS sequence"/>
</dbReference>
<dbReference type="Gene3D" id="1.10.530.10">
    <property type="match status" value="1"/>
</dbReference>
<dbReference type="OrthoDB" id="4629613at2"/>
<evidence type="ECO:0000313" key="4">
    <source>
        <dbReference type="Proteomes" id="UP000308697"/>
    </source>
</evidence>